<keyword evidence="2 5" id="KW-0479">Metal-binding</keyword>
<dbReference type="InterPro" id="IPR027443">
    <property type="entry name" value="IPNS-like_sf"/>
</dbReference>
<dbReference type="PROSITE" id="PS51471">
    <property type="entry name" value="FE2OG_OXY"/>
    <property type="match status" value="1"/>
</dbReference>
<proteinExistence type="inferred from homology"/>
<organism evidence="7 8">
    <name type="scientific">Spiribacter insolitus</name>
    <dbReference type="NCBI Taxonomy" id="3122417"/>
    <lineage>
        <taxon>Bacteria</taxon>
        <taxon>Pseudomonadati</taxon>
        <taxon>Pseudomonadota</taxon>
        <taxon>Gammaproteobacteria</taxon>
        <taxon>Chromatiales</taxon>
        <taxon>Ectothiorhodospiraceae</taxon>
        <taxon>Spiribacter</taxon>
    </lineage>
</organism>
<dbReference type="PANTHER" id="PTHR10209:SF885">
    <property type="entry name" value="2OG-FE(II) OXYGENASE FAMILY, PUTATIVE (AFU_ORTHOLOGUE AFUA_2G00750)-RELATED"/>
    <property type="match status" value="1"/>
</dbReference>
<feature type="domain" description="Fe2OG dioxygenase" evidence="6">
    <location>
        <begin position="164"/>
        <end position="266"/>
    </location>
</feature>
<keyword evidence="4 5" id="KW-0408">Iron</keyword>
<comment type="caution">
    <text evidence="7">The sequence shown here is derived from an EMBL/GenBank/DDBJ whole genome shotgun (WGS) entry which is preliminary data.</text>
</comment>
<dbReference type="RefSeq" id="WP_367983077.1">
    <property type="nucleotide sequence ID" value="NZ_JBAKFF010000001.1"/>
</dbReference>
<evidence type="ECO:0000256" key="4">
    <source>
        <dbReference type="ARBA" id="ARBA00023004"/>
    </source>
</evidence>
<dbReference type="InterPro" id="IPR005123">
    <property type="entry name" value="Oxoglu/Fe-dep_dioxygenase_dom"/>
</dbReference>
<name>A0ABV3T500_9GAMM</name>
<dbReference type="Gene3D" id="2.60.120.330">
    <property type="entry name" value="B-lactam Antibiotic, Isopenicillin N Synthase, Chain"/>
    <property type="match status" value="1"/>
</dbReference>
<accession>A0ABV3T500</accession>
<evidence type="ECO:0000256" key="2">
    <source>
        <dbReference type="ARBA" id="ARBA00022723"/>
    </source>
</evidence>
<evidence type="ECO:0000259" key="6">
    <source>
        <dbReference type="PROSITE" id="PS51471"/>
    </source>
</evidence>
<dbReference type="EMBL" id="JBAKFF010000001">
    <property type="protein sequence ID" value="MEX0430281.1"/>
    <property type="molecule type" value="Genomic_DNA"/>
</dbReference>
<reference evidence="7 8" key="1">
    <citation type="submission" date="2024-02" db="EMBL/GenBank/DDBJ databases">
        <title>New especies of Spiribacter isolated from saline water.</title>
        <authorList>
            <person name="Leon M.J."/>
            <person name="De La Haba R."/>
            <person name="Sanchez-Porro C."/>
            <person name="Ventosa A."/>
        </authorList>
    </citation>
    <scope>NUCLEOTIDE SEQUENCE [LARGE SCALE GENOMIC DNA]</scope>
    <source>
        <strain evidence="8">ag22IC4-189</strain>
    </source>
</reference>
<dbReference type="PRINTS" id="PR00682">
    <property type="entry name" value="IPNSYNTHASE"/>
</dbReference>
<evidence type="ECO:0000313" key="7">
    <source>
        <dbReference type="EMBL" id="MEX0430281.1"/>
    </source>
</evidence>
<gene>
    <name evidence="7" type="ORF">V6X30_02545</name>
</gene>
<evidence type="ECO:0000256" key="1">
    <source>
        <dbReference type="ARBA" id="ARBA00008056"/>
    </source>
</evidence>
<dbReference type="SUPFAM" id="SSF51197">
    <property type="entry name" value="Clavaminate synthase-like"/>
    <property type="match status" value="1"/>
</dbReference>
<dbReference type="Proteomes" id="UP001556637">
    <property type="component" value="Unassembled WGS sequence"/>
</dbReference>
<dbReference type="Pfam" id="PF14226">
    <property type="entry name" value="DIOX_N"/>
    <property type="match status" value="1"/>
</dbReference>
<sequence length="301" mass="32912">MIPRIDFQKLAAGDTDTLQAVAFGARDTGFLLLENTPISAARQQAVLAAYLRFFRQDPAVKSEVDMARTGSNRGWGASRSEQVDPVSNPDYKEVFDCGVPLPETDPLSDLPVYAPNLWPSSPAGFRQTIEAYFLEAREVAMEVLRGIAWAIGHDADAFADKFARPMALLRGNYYPPRPIWAGDRDFGIATHTDYGCLTLLATDGRGGLEVELRDGSWHSVQGGAGVFIINFGEMLEMWSGGAVKATPHRVVGDAEERISAPLFFNPDYEANVAPSGSDNPISAGQHLSRRYAETYLHMKNG</sequence>
<dbReference type="InterPro" id="IPR026992">
    <property type="entry name" value="DIOX_N"/>
</dbReference>
<evidence type="ECO:0000313" key="8">
    <source>
        <dbReference type="Proteomes" id="UP001556637"/>
    </source>
</evidence>
<dbReference type="Pfam" id="PF03171">
    <property type="entry name" value="2OG-FeII_Oxy"/>
    <property type="match status" value="1"/>
</dbReference>
<dbReference type="PANTHER" id="PTHR10209">
    <property type="entry name" value="OXIDOREDUCTASE, 2OG-FE II OXYGENASE FAMILY PROTEIN"/>
    <property type="match status" value="1"/>
</dbReference>
<protein>
    <submittedName>
        <fullName evidence="7">2-oxoglutarate and iron-dependent oxygenase domain-containing protein</fullName>
    </submittedName>
</protein>
<evidence type="ECO:0000256" key="3">
    <source>
        <dbReference type="ARBA" id="ARBA00023002"/>
    </source>
</evidence>
<keyword evidence="8" id="KW-1185">Reference proteome</keyword>
<keyword evidence="3 5" id="KW-0560">Oxidoreductase</keyword>
<evidence type="ECO:0000256" key="5">
    <source>
        <dbReference type="RuleBase" id="RU003682"/>
    </source>
</evidence>
<dbReference type="InterPro" id="IPR044861">
    <property type="entry name" value="IPNS-like_FE2OG_OXY"/>
</dbReference>
<comment type="similarity">
    <text evidence="1 5">Belongs to the iron/ascorbate-dependent oxidoreductase family.</text>
</comment>